<proteinExistence type="predicted"/>
<evidence type="ECO:0000313" key="1">
    <source>
        <dbReference type="EMBL" id="TXL70561.1"/>
    </source>
</evidence>
<dbReference type="AlphaFoldDB" id="A0A5C8P9W3"/>
<dbReference type="RefSeq" id="WP_147851475.1">
    <property type="nucleotide sequence ID" value="NZ_VDUZ01000057.1"/>
</dbReference>
<protein>
    <submittedName>
        <fullName evidence="1">Uncharacterized protein</fullName>
    </submittedName>
</protein>
<comment type="caution">
    <text evidence="1">The sequence shown here is derived from an EMBL/GenBank/DDBJ whole genome shotgun (WGS) entry which is preliminary data.</text>
</comment>
<gene>
    <name evidence="1" type="ORF">FHP25_34060</name>
</gene>
<organism evidence="1 2">
    <name type="scientific">Vineibacter terrae</name>
    <dbReference type="NCBI Taxonomy" id="2586908"/>
    <lineage>
        <taxon>Bacteria</taxon>
        <taxon>Pseudomonadati</taxon>
        <taxon>Pseudomonadota</taxon>
        <taxon>Alphaproteobacteria</taxon>
        <taxon>Hyphomicrobiales</taxon>
        <taxon>Vineibacter</taxon>
    </lineage>
</organism>
<keyword evidence="2" id="KW-1185">Reference proteome</keyword>
<reference evidence="1 2" key="1">
    <citation type="submission" date="2019-06" db="EMBL/GenBank/DDBJ databases">
        <title>New taxonomy in bacterial strain CC-CFT640, isolated from vineyard.</title>
        <authorList>
            <person name="Lin S.-Y."/>
            <person name="Tsai C.-F."/>
            <person name="Young C.-C."/>
        </authorList>
    </citation>
    <scope>NUCLEOTIDE SEQUENCE [LARGE SCALE GENOMIC DNA]</scope>
    <source>
        <strain evidence="1 2">CC-CFT640</strain>
    </source>
</reference>
<dbReference type="Proteomes" id="UP000321638">
    <property type="component" value="Unassembled WGS sequence"/>
</dbReference>
<name>A0A5C8P9W3_9HYPH</name>
<accession>A0A5C8P9W3</accession>
<sequence>MPNELYVPPSRAEKRFEMTSSNAITHYLNSNTMQPSIEDVHALCRATIAMVGQISDGLAMLQRDLNVTNDLILRFHKVMPQHMTFADYFEEVRNLLRKR</sequence>
<evidence type="ECO:0000313" key="2">
    <source>
        <dbReference type="Proteomes" id="UP000321638"/>
    </source>
</evidence>
<dbReference type="EMBL" id="VDUZ01000057">
    <property type="protein sequence ID" value="TXL70561.1"/>
    <property type="molecule type" value="Genomic_DNA"/>
</dbReference>